<organism evidence="10 11">
    <name type="scientific">Candidatus Scatocola faecipullorum</name>
    <dbReference type="NCBI Taxonomy" id="2840917"/>
    <lineage>
        <taxon>Bacteria</taxon>
        <taxon>Pseudomonadati</taxon>
        <taxon>Pseudomonadota</taxon>
        <taxon>Alphaproteobacteria</taxon>
        <taxon>Rhodospirillales</taxon>
        <taxon>Rhodospirillaceae</taxon>
        <taxon>Rhodospirillaceae incertae sedis</taxon>
        <taxon>Candidatus Scatocola</taxon>
    </lineage>
</organism>
<comment type="subcellular location">
    <subcellularLocation>
        <location evidence="1">Cell membrane</location>
        <topology evidence="1">Multi-pass membrane protein</topology>
    </subcellularLocation>
</comment>
<feature type="transmembrane region" description="Helical" evidence="8">
    <location>
        <begin position="424"/>
        <end position="445"/>
    </location>
</feature>
<feature type="transmembrane region" description="Helical" evidence="8">
    <location>
        <begin position="265"/>
        <end position="284"/>
    </location>
</feature>
<evidence type="ECO:0000256" key="6">
    <source>
        <dbReference type="ARBA" id="ARBA00022989"/>
    </source>
</evidence>
<keyword evidence="7 8" id="KW-0472">Membrane</keyword>
<evidence type="ECO:0000256" key="8">
    <source>
        <dbReference type="SAM" id="Phobius"/>
    </source>
</evidence>
<name>A0A9D1M2U9_9PROT</name>
<feature type="transmembrane region" description="Helical" evidence="8">
    <location>
        <begin position="296"/>
        <end position="315"/>
    </location>
</feature>
<keyword evidence="4" id="KW-1003">Cell membrane</keyword>
<dbReference type="CDD" id="cd01116">
    <property type="entry name" value="P_permease"/>
    <property type="match status" value="1"/>
</dbReference>
<dbReference type="GO" id="GO:0005886">
    <property type="term" value="C:plasma membrane"/>
    <property type="evidence" value="ECO:0007669"/>
    <property type="project" value="UniProtKB-SubCell"/>
</dbReference>
<feature type="transmembrane region" description="Helical" evidence="8">
    <location>
        <begin position="41"/>
        <end position="59"/>
    </location>
</feature>
<evidence type="ECO:0000313" key="10">
    <source>
        <dbReference type="EMBL" id="HIU52554.1"/>
    </source>
</evidence>
<feature type="transmembrane region" description="Helical" evidence="8">
    <location>
        <begin position="71"/>
        <end position="96"/>
    </location>
</feature>
<evidence type="ECO:0000256" key="2">
    <source>
        <dbReference type="ARBA" id="ARBA00009843"/>
    </source>
</evidence>
<dbReference type="InterPro" id="IPR004680">
    <property type="entry name" value="Cit_transptr-like_dom"/>
</dbReference>
<feature type="transmembrane region" description="Helical" evidence="8">
    <location>
        <begin position="12"/>
        <end position="34"/>
    </location>
</feature>
<evidence type="ECO:0000256" key="5">
    <source>
        <dbReference type="ARBA" id="ARBA00022692"/>
    </source>
</evidence>
<protein>
    <submittedName>
        <fullName evidence="10">ArsB/NhaD family transporter</fullName>
    </submittedName>
</protein>
<comment type="caution">
    <text evidence="10">The sequence shown here is derived from an EMBL/GenBank/DDBJ whole genome shotgun (WGS) entry which is preliminary data.</text>
</comment>
<feature type="transmembrane region" description="Helical" evidence="8">
    <location>
        <begin position="242"/>
        <end position="259"/>
    </location>
</feature>
<gene>
    <name evidence="10" type="ORF">IAD20_00555</name>
</gene>
<feature type="transmembrane region" description="Helical" evidence="8">
    <location>
        <begin position="342"/>
        <end position="367"/>
    </location>
</feature>
<dbReference type="Proteomes" id="UP000824107">
    <property type="component" value="Unassembled WGS sequence"/>
</dbReference>
<evidence type="ECO:0000256" key="7">
    <source>
        <dbReference type="ARBA" id="ARBA00023136"/>
    </source>
</evidence>
<accession>A0A9D1M2U9</accession>
<feature type="transmembrane region" description="Helical" evidence="8">
    <location>
        <begin position="190"/>
        <end position="209"/>
    </location>
</feature>
<dbReference type="GO" id="GO:0015105">
    <property type="term" value="F:arsenite transmembrane transporter activity"/>
    <property type="evidence" value="ECO:0007669"/>
    <property type="project" value="InterPro"/>
</dbReference>
<dbReference type="InterPro" id="IPR051475">
    <property type="entry name" value="Diverse_Ion_Transporter"/>
</dbReference>
<dbReference type="EMBL" id="DVNC01000006">
    <property type="protein sequence ID" value="HIU52554.1"/>
    <property type="molecule type" value="Genomic_DNA"/>
</dbReference>
<evidence type="ECO:0000313" key="11">
    <source>
        <dbReference type="Proteomes" id="UP000824107"/>
    </source>
</evidence>
<evidence type="ECO:0000256" key="4">
    <source>
        <dbReference type="ARBA" id="ARBA00022475"/>
    </source>
</evidence>
<dbReference type="PANTHER" id="PTHR43568">
    <property type="entry name" value="P PROTEIN"/>
    <property type="match status" value="1"/>
</dbReference>
<keyword evidence="3" id="KW-0813">Transport</keyword>
<keyword evidence="5 8" id="KW-0812">Transmembrane</keyword>
<comment type="similarity">
    <text evidence="2">Belongs to the CitM (TC 2.A.11) transporter family.</text>
</comment>
<evidence type="ECO:0000259" key="9">
    <source>
        <dbReference type="Pfam" id="PF03600"/>
    </source>
</evidence>
<reference evidence="10" key="2">
    <citation type="journal article" date="2021" name="PeerJ">
        <title>Extensive microbial diversity within the chicken gut microbiome revealed by metagenomics and culture.</title>
        <authorList>
            <person name="Gilroy R."/>
            <person name="Ravi A."/>
            <person name="Getino M."/>
            <person name="Pursley I."/>
            <person name="Horton D.L."/>
            <person name="Alikhan N.F."/>
            <person name="Baker D."/>
            <person name="Gharbi K."/>
            <person name="Hall N."/>
            <person name="Watson M."/>
            <person name="Adriaenssens E.M."/>
            <person name="Foster-Nyarko E."/>
            <person name="Jarju S."/>
            <person name="Secka A."/>
            <person name="Antonio M."/>
            <person name="Oren A."/>
            <person name="Chaudhuri R.R."/>
            <person name="La Ragione R."/>
            <person name="Hildebrand F."/>
            <person name="Pallen M.J."/>
        </authorList>
    </citation>
    <scope>NUCLEOTIDE SEQUENCE</scope>
    <source>
        <strain evidence="10">ChiW3-316</strain>
    </source>
</reference>
<dbReference type="AlphaFoldDB" id="A0A9D1M2U9"/>
<reference evidence="10" key="1">
    <citation type="submission" date="2020-10" db="EMBL/GenBank/DDBJ databases">
        <authorList>
            <person name="Gilroy R."/>
        </authorList>
    </citation>
    <scope>NUCLEOTIDE SEQUENCE</scope>
    <source>
        <strain evidence="10">ChiW3-316</strain>
    </source>
</reference>
<dbReference type="InterPro" id="IPR000802">
    <property type="entry name" value="Arsenical_pump_ArsB"/>
</dbReference>
<dbReference type="PANTHER" id="PTHR43568:SF1">
    <property type="entry name" value="P PROTEIN"/>
    <property type="match status" value="1"/>
</dbReference>
<keyword evidence="6 8" id="KW-1133">Transmembrane helix</keyword>
<evidence type="ECO:0000256" key="3">
    <source>
        <dbReference type="ARBA" id="ARBA00022448"/>
    </source>
</evidence>
<feature type="domain" description="Citrate transporter-like" evidence="9">
    <location>
        <begin position="30"/>
        <end position="390"/>
    </location>
</feature>
<dbReference type="PRINTS" id="PR00758">
    <property type="entry name" value="ARSENICPUMP"/>
</dbReference>
<dbReference type="Pfam" id="PF03600">
    <property type="entry name" value="CitMHS"/>
    <property type="match status" value="1"/>
</dbReference>
<feature type="transmembrane region" description="Helical" evidence="8">
    <location>
        <begin position="379"/>
        <end position="404"/>
    </location>
</feature>
<proteinExistence type="inferred from homology"/>
<sequence>MPLEDLHSASAVIFNWDAKLVASAILIISYLILFTEKLNRAVVALVGACIMIFAGVLTQETAIAGIDFNTLALLTGMMIIVGIAEKSGMFQYVAVWAVHRTRANPRSLLFTLGLITAVFSALLDNVTTVLLIVPVTFQITEKLKVNPYPYLIMEIFASNIGGTATLIGDPPNILIGSALNLSFMDFVNELTPVVAVTMLVLILAFDFVYGRKLKTSLRNQAEVMKIKAIDAITDWTLLKKSLFVLFAVIAGFIAAEHIHVANGTIAMFGAAVMMLLYTFGNAHSERDRKIESAFNLVDWTTIFFFAGLFAIVYGLEEAGVLELLGHKFTEFTEGSIEKTTMLIVWISALVSTAIDNIPFVATMIPLVKTIEADMGGREAMMPVWWALSLGACYGGNGSLIAASANVIVAGMSQRHGEPIHFMRFLIWSLPVMLISVGIAALYLHIRHFM</sequence>
<evidence type="ECO:0000256" key="1">
    <source>
        <dbReference type="ARBA" id="ARBA00004651"/>
    </source>
</evidence>
<feature type="transmembrane region" description="Helical" evidence="8">
    <location>
        <begin position="108"/>
        <end position="133"/>
    </location>
</feature>